<sequence length="193" mass="21325">MNKAELGRLADEVRAELGLTTRQPFDPDRWSDEWGVKILSLAQATDDKATLRRLTVEAPELWSAALVKDQTGHFIIYNHAHSEARILSDLAHEIGHLIAEHRLDVAWMDASGKKCGASPSHEREAAELGGALLVPAGEAKTHAIYGRPADTLASRYKVSEEMASWRMKVSGGPKIRERWLARQAGSSLRRGAR</sequence>
<name>A0A1H3RM75_9MICO</name>
<proteinExistence type="predicted"/>
<dbReference type="Gene3D" id="1.10.10.2910">
    <property type="match status" value="1"/>
</dbReference>
<dbReference type="OrthoDB" id="572608at2"/>
<dbReference type="PANTHER" id="PTHR43236">
    <property type="entry name" value="ANTITOXIN HIGA1"/>
    <property type="match status" value="1"/>
</dbReference>
<evidence type="ECO:0000313" key="3">
    <source>
        <dbReference type="Proteomes" id="UP000198891"/>
    </source>
</evidence>
<gene>
    <name evidence="2" type="ORF">SAMN05216554_2915</name>
</gene>
<dbReference type="InterPro" id="IPR010359">
    <property type="entry name" value="IrrE_HExxH"/>
</dbReference>
<protein>
    <recommendedName>
        <fullName evidence="1">IrrE N-terminal-like domain-containing protein</fullName>
    </recommendedName>
</protein>
<evidence type="ECO:0000313" key="2">
    <source>
        <dbReference type="EMBL" id="SDZ26713.1"/>
    </source>
</evidence>
<evidence type="ECO:0000259" key="1">
    <source>
        <dbReference type="Pfam" id="PF06114"/>
    </source>
</evidence>
<reference evidence="2 3" key="1">
    <citation type="submission" date="2016-10" db="EMBL/GenBank/DDBJ databases">
        <authorList>
            <person name="de Groot N.N."/>
        </authorList>
    </citation>
    <scope>NUCLEOTIDE SEQUENCE [LARGE SCALE GENOMIC DNA]</scope>
    <source>
        <strain evidence="2 3">CGMCC 4.3491</strain>
    </source>
</reference>
<dbReference type="AlphaFoldDB" id="A0A1H3RM75"/>
<dbReference type="Pfam" id="PF06114">
    <property type="entry name" value="Peptidase_M78"/>
    <property type="match status" value="1"/>
</dbReference>
<dbReference type="PANTHER" id="PTHR43236:SF2">
    <property type="entry name" value="BLL0069 PROTEIN"/>
    <property type="match status" value="1"/>
</dbReference>
<dbReference type="EMBL" id="FNPZ01000003">
    <property type="protein sequence ID" value="SDZ26713.1"/>
    <property type="molecule type" value="Genomic_DNA"/>
</dbReference>
<dbReference type="STRING" id="381665.SAMN05216554_2915"/>
<accession>A0A1H3RM75</accession>
<organism evidence="2 3">
    <name type="scientific">Herbiconiux ginsengi</name>
    <dbReference type="NCBI Taxonomy" id="381665"/>
    <lineage>
        <taxon>Bacteria</taxon>
        <taxon>Bacillati</taxon>
        <taxon>Actinomycetota</taxon>
        <taxon>Actinomycetes</taxon>
        <taxon>Micrococcales</taxon>
        <taxon>Microbacteriaceae</taxon>
        <taxon>Herbiconiux</taxon>
    </lineage>
</organism>
<dbReference type="InterPro" id="IPR052345">
    <property type="entry name" value="Rad_response_metalloprotease"/>
</dbReference>
<dbReference type="Proteomes" id="UP000198891">
    <property type="component" value="Unassembled WGS sequence"/>
</dbReference>
<dbReference type="RefSeq" id="WP_092555047.1">
    <property type="nucleotide sequence ID" value="NZ_FNPZ01000003.1"/>
</dbReference>
<keyword evidence="3" id="KW-1185">Reference proteome</keyword>
<feature type="domain" description="IrrE N-terminal-like" evidence="1">
    <location>
        <begin position="69"/>
        <end position="167"/>
    </location>
</feature>